<organism evidence="1 2">
    <name type="scientific">Candidatus Saganbacteria bacterium CG08_land_8_20_14_0_20_45_16</name>
    <dbReference type="NCBI Taxonomy" id="2014293"/>
    <lineage>
        <taxon>Bacteria</taxon>
        <taxon>Bacillati</taxon>
        <taxon>Saganbacteria</taxon>
    </lineage>
</organism>
<evidence type="ECO:0000313" key="1">
    <source>
        <dbReference type="EMBL" id="PIS28882.1"/>
    </source>
</evidence>
<dbReference type="Proteomes" id="UP000231343">
    <property type="component" value="Unassembled WGS sequence"/>
</dbReference>
<sequence>MIDGQVMERPKQRLTWSRICLILIARTCGLLIVVSQLPLEDWAYLFQSILSPEQRGYYLKALEGVSTEQVNEVRLALLPPHPPEE</sequence>
<protein>
    <submittedName>
        <fullName evidence="1">Uncharacterized protein</fullName>
    </submittedName>
</protein>
<name>A0A2H0XVD9_UNCSA</name>
<proteinExistence type="predicted"/>
<gene>
    <name evidence="1" type="ORF">COT42_06815</name>
</gene>
<accession>A0A2H0XVD9</accession>
<evidence type="ECO:0000313" key="2">
    <source>
        <dbReference type="Proteomes" id="UP000231343"/>
    </source>
</evidence>
<dbReference type="EMBL" id="PEYM01000113">
    <property type="protein sequence ID" value="PIS28882.1"/>
    <property type="molecule type" value="Genomic_DNA"/>
</dbReference>
<reference evidence="1 2" key="1">
    <citation type="submission" date="2017-09" db="EMBL/GenBank/DDBJ databases">
        <title>Depth-based differentiation of microbial function through sediment-hosted aquifers and enrichment of novel symbionts in the deep terrestrial subsurface.</title>
        <authorList>
            <person name="Probst A.J."/>
            <person name="Ladd B."/>
            <person name="Jarett J.K."/>
            <person name="Geller-Mcgrath D.E."/>
            <person name="Sieber C.M."/>
            <person name="Emerson J.B."/>
            <person name="Anantharaman K."/>
            <person name="Thomas B.C."/>
            <person name="Malmstrom R."/>
            <person name="Stieglmeier M."/>
            <person name="Klingl A."/>
            <person name="Woyke T."/>
            <person name="Ryan C.M."/>
            <person name="Banfield J.F."/>
        </authorList>
    </citation>
    <scope>NUCLEOTIDE SEQUENCE [LARGE SCALE GENOMIC DNA]</scope>
    <source>
        <strain evidence="1">CG08_land_8_20_14_0_20_45_16</strain>
    </source>
</reference>
<dbReference type="AlphaFoldDB" id="A0A2H0XVD9"/>
<comment type="caution">
    <text evidence="1">The sequence shown here is derived from an EMBL/GenBank/DDBJ whole genome shotgun (WGS) entry which is preliminary data.</text>
</comment>